<accession>A0ABX2LQ23</accession>
<dbReference type="EMBL" id="JABFMT010000001">
    <property type="protein sequence ID" value="NUU00090.1"/>
    <property type="molecule type" value="Genomic_DNA"/>
</dbReference>
<gene>
    <name evidence="1" type="ORF">HNO84_00640</name>
</gene>
<proteinExistence type="predicted"/>
<keyword evidence="2" id="KW-1185">Reference proteome</keyword>
<protein>
    <submittedName>
        <fullName evidence="1">Uncharacterized protein</fullName>
    </submittedName>
</protein>
<evidence type="ECO:0000313" key="1">
    <source>
        <dbReference type="EMBL" id="NUU00090.1"/>
    </source>
</evidence>
<name>A0ABX2LQ23_9BURK</name>
<comment type="caution">
    <text evidence="1">The sequence shown here is derived from an EMBL/GenBank/DDBJ whole genome shotgun (WGS) entry which is preliminary data.</text>
</comment>
<reference evidence="1 2" key="1">
    <citation type="journal article" date="2020" name="Front. Plant Sci.">
        <title>Isolation of Rhizosphere Bacteria That Improve Quality and Water Stress Tolerance in Greenhouse Ornamentals.</title>
        <authorList>
            <person name="Nordstedt N.P."/>
            <person name="Jones M.L."/>
        </authorList>
    </citation>
    <scope>NUCLEOTIDE SEQUENCE [LARGE SCALE GENOMIC DNA]</scope>
    <source>
        <strain evidence="1 2">C6C2</strain>
    </source>
</reference>
<dbReference type="RefSeq" id="WP_148664501.1">
    <property type="nucleotide sequence ID" value="NZ_CP018845.1"/>
</dbReference>
<dbReference type="Proteomes" id="UP000536746">
    <property type="component" value="Unassembled WGS sequence"/>
</dbReference>
<sequence length="66" mass="7523">MTLHPVGQNLKEKLAGSGLWGDVLHVAMQQTLLLTVFATRFRPDEPKSMRKAREIRRKYPQNTFGG</sequence>
<organism evidence="1 2">
    <name type="scientific">Herbaspirillum robiniae</name>
    <dbReference type="NCBI Taxonomy" id="2014887"/>
    <lineage>
        <taxon>Bacteria</taxon>
        <taxon>Pseudomonadati</taxon>
        <taxon>Pseudomonadota</taxon>
        <taxon>Betaproteobacteria</taxon>
        <taxon>Burkholderiales</taxon>
        <taxon>Oxalobacteraceae</taxon>
        <taxon>Herbaspirillum</taxon>
    </lineage>
</organism>
<evidence type="ECO:0000313" key="2">
    <source>
        <dbReference type="Proteomes" id="UP000536746"/>
    </source>
</evidence>